<dbReference type="SMART" id="SM00208">
    <property type="entry name" value="TNFR"/>
    <property type="match status" value="4"/>
</dbReference>
<feature type="signal peptide" evidence="22">
    <location>
        <begin position="1"/>
        <end position="29"/>
    </location>
</feature>
<dbReference type="Gene3D" id="2.10.50.10">
    <property type="entry name" value="Tumor Necrosis Factor Receptor, subunit A, domain 2"/>
    <property type="match status" value="2"/>
</dbReference>
<dbReference type="SUPFAM" id="SSF47986">
    <property type="entry name" value="DEATH domain"/>
    <property type="match status" value="1"/>
</dbReference>
<dbReference type="GO" id="GO:0043123">
    <property type="term" value="P:positive regulation of canonical NF-kappaB signal transduction"/>
    <property type="evidence" value="ECO:0007669"/>
    <property type="project" value="Ensembl"/>
</dbReference>
<dbReference type="GO" id="GO:0034250">
    <property type="term" value="P:positive regulation of amide metabolic process"/>
    <property type="evidence" value="ECO:0007669"/>
    <property type="project" value="Ensembl"/>
</dbReference>
<keyword evidence="12 20" id="KW-1015">Disulfide bond</keyword>
<comment type="subcellular location">
    <subcellularLocation>
        <location evidence="1">Cell membrane</location>
        <topology evidence="1">Single-pass type I membrane protein</topology>
    </subcellularLocation>
    <subcellularLocation>
        <location evidence="2">Golgi apparatus membrane</location>
        <topology evidence="2">Single-pass type I membrane protein</topology>
    </subcellularLocation>
</comment>
<evidence type="ECO:0000256" key="18">
    <source>
        <dbReference type="ARBA" id="ARBA00031785"/>
    </source>
</evidence>
<dbReference type="PROSITE" id="PS50050">
    <property type="entry name" value="TNFR_NGFR_2"/>
    <property type="match status" value="3"/>
</dbReference>
<dbReference type="STRING" id="37293.ENSANAP00000029652"/>
<sequence length="455" mass="50242">MGLPIVPDLLLPLVLLVLLVGIYPSGVIGLVPHLGDKEKRDSACPQGKYIHPQNNSVCCTKCHKGTYLYNDCPGPGQDTDCRECESGSFTASENHLRHCLSCSKCREEVGQVEISPCTVDRDTECGCGKNQYRHYFNENFFQCVNCSLCLNGTIHILCQERQNTVCNCHAGFFLSENKCVSCSNCKKDLGCTKLCLPPTENVKRPEDAGTAVLLPLVIFFGLCLLSLLFIGLMYRYQRWKPKLYSIVCGKSTPKKEGELEGNTSKPLAPTPSFSPTPDCISTLGFSPMPNSIFTSSSIYAPGDSPNFVAPHREVAPPYQGADPILAPALASALIPTPLQKWEDSAPKPQSVDTDDPATLYAVVDGVPPLRWKEFVRRLGLSDHEIERLELQNGRCLREAHYSMLAAWRRRTPRREATLELLGRVLRDMDLLGCLEDIEEALCGPTTLPPAPDLLR</sequence>
<feature type="domain" description="Death" evidence="23">
    <location>
        <begin position="356"/>
        <end position="441"/>
    </location>
</feature>
<dbReference type="GO" id="GO:0009986">
    <property type="term" value="C:cell surface"/>
    <property type="evidence" value="ECO:0007669"/>
    <property type="project" value="Ensembl"/>
</dbReference>
<evidence type="ECO:0000256" key="4">
    <source>
        <dbReference type="ARBA" id="ARBA00022475"/>
    </source>
</evidence>
<dbReference type="GO" id="GO:0003177">
    <property type="term" value="P:pulmonary valve development"/>
    <property type="evidence" value="ECO:0007669"/>
    <property type="project" value="Ensembl"/>
</dbReference>
<dbReference type="GO" id="GO:0005031">
    <property type="term" value="F:tumor necrosis factor receptor activity"/>
    <property type="evidence" value="ECO:0007669"/>
    <property type="project" value="Ensembl"/>
</dbReference>
<dbReference type="GO" id="GO:0003332">
    <property type="term" value="P:negative regulation of extracellular matrix constituent secretion"/>
    <property type="evidence" value="ECO:0007669"/>
    <property type="project" value="Ensembl"/>
</dbReference>
<feature type="repeat" description="TNFR-Cys" evidence="20">
    <location>
        <begin position="126"/>
        <end position="166"/>
    </location>
</feature>
<dbReference type="FunFam" id="2.10.50.10:FF:000020">
    <property type="entry name" value="Tumor necrosis factor receptor superfamily member 1A"/>
    <property type="match status" value="1"/>
</dbReference>
<dbReference type="FunFam" id="1.10.533.10:FF:000044">
    <property type="entry name" value="Tumor necrosis factor receptor superfamily member 1A"/>
    <property type="match status" value="1"/>
</dbReference>
<proteinExistence type="predicted"/>
<dbReference type="GO" id="GO:0043235">
    <property type="term" value="C:receptor complex"/>
    <property type="evidence" value="ECO:0007669"/>
    <property type="project" value="Ensembl"/>
</dbReference>
<dbReference type="GO" id="GO:0008630">
    <property type="term" value="P:intrinsic apoptotic signaling pathway in response to DNA damage"/>
    <property type="evidence" value="ECO:0007669"/>
    <property type="project" value="Ensembl"/>
</dbReference>
<evidence type="ECO:0000256" key="13">
    <source>
        <dbReference type="ARBA" id="ARBA00023170"/>
    </source>
</evidence>
<evidence type="ECO:0000256" key="12">
    <source>
        <dbReference type="ARBA" id="ARBA00023157"/>
    </source>
</evidence>
<dbReference type="GO" id="GO:0072659">
    <property type="term" value="P:protein localization to plasma membrane"/>
    <property type="evidence" value="ECO:0007669"/>
    <property type="project" value="Ensembl"/>
</dbReference>
<dbReference type="GO" id="GO:1902339">
    <property type="term" value="P:positive regulation of apoptotic process involved in morphogenesis"/>
    <property type="evidence" value="ECO:0007669"/>
    <property type="project" value="Ensembl"/>
</dbReference>
<dbReference type="InterPro" id="IPR000488">
    <property type="entry name" value="Death_dom"/>
</dbReference>
<dbReference type="Pfam" id="PF00531">
    <property type="entry name" value="Death"/>
    <property type="match status" value="1"/>
</dbReference>
<dbReference type="PROSITE" id="PS50017">
    <property type="entry name" value="DEATH_DOMAIN"/>
    <property type="match status" value="1"/>
</dbReference>
<evidence type="ECO:0000256" key="17">
    <source>
        <dbReference type="ARBA" id="ARBA00031548"/>
    </source>
</evidence>
<dbReference type="GO" id="GO:0007259">
    <property type="term" value="P:cell surface receptor signaling pathway via JAK-STAT"/>
    <property type="evidence" value="ECO:0007669"/>
    <property type="project" value="Ensembl"/>
</dbReference>
<dbReference type="GO" id="GO:0006366">
    <property type="term" value="P:transcription by RNA polymerase II"/>
    <property type="evidence" value="ECO:0007669"/>
    <property type="project" value="Ensembl"/>
</dbReference>
<dbReference type="GO" id="GO:0043124">
    <property type="term" value="P:negative regulation of canonical NF-kappaB signal transduction"/>
    <property type="evidence" value="ECO:0007669"/>
    <property type="project" value="Ensembl"/>
</dbReference>
<keyword evidence="14" id="KW-0325">Glycoprotein</keyword>
<dbReference type="GeneTree" id="ENSGT00940000159540"/>
<evidence type="ECO:0000256" key="15">
    <source>
        <dbReference type="ARBA" id="ARBA00030825"/>
    </source>
</evidence>
<dbReference type="GO" id="GO:0000209">
    <property type="term" value="P:protein polyubiquitination"/>
    <property type="evidence" value="ECO:0007669"/>
    <property type="project" value="Ensembl"/>
</dbReference>
<keyword evidence="4" id="KW-1003">Cell membrane</keyword>
<dbReference type="GO" id="GO:0042742">
    <property type="term" value="P:defense response to bacterium"/>
    <property type="evidence" value="ECO:0007669"/>
    <property type="project" value="Ensembl"/>
</dbReference>
<dbReference type="GO" id="GO:0050729">
    <property type="term" value="P:positive regulation of inflammatory response"/>
    <property type="evidence" value="ECO:0007669"/>
    <property type="project" value="Ensembl"/>
</dbReference>
<dbReference type="InterPro" id="IPR011029">
    <property type="entry name" value="DEATH-like_dom_sf"/>
</dbReference>
<dbReference type="InterPro" id="IPR033994">
    <property type="entry name" value="TNFRSF1A_death"/>
</dbReference>
<evidence type="ECO:0000256" key="6">
    <source>
        <dbReference type="ARBA" id="ARBA00022703"/>
    </source>
</evidence>
<evidence type="ECO:0000313" key="26">
    <source>
        <dbReference type="Proteomes" id="UP000233020"/>
    </source>
</evidence>
<name>A0A2K5E8V5_AOTNA</name>
<dbReference type="Gene3D" id="1.10.533.10">
    <property type="entry name" value="Death Domain, Fas"/>
    <property type="match status" value="1"/>
</dbReference>
<keyword evidence="13" id="KW-0675">Receptor</keyword>
<dbReference type="GO" id="GO:0045944">
    <property type="term" value="P:positive regulation of transcription by RNA polymerase II"/>
    <property type="evidence" value="ECO:0007669"/>
    <property type="project" value="Ensembl"/>
</dbReference>
<dbReference type="InterPro" id="IPR033993">
    <property type="entry name" value="TNFRSF1A_N"/>
</dbReference>
<dbReference type="GO" id="GO:0045121">
    <property type="term" value="C:membrane raft"/>
    <property type="evidence" value="ECO:0007669"/>
    <property type="project" value="Ensembl"/>
</dbReference>
<dbReference type="GO" id="GO:1903140">
    <property type="term" value="P:regulation of establishment of endothelial barrier"/>
    <property type="evidence" value="ECO:0007669"/>
    <property type="project" value="Ensembl"/>
</dbReference>
<gene>
    <name evidence="25" type="primary">TNFRSF1A</name>
</gene>
<dbReference type="GO" id="GO:0000139">
    <property type="term" value="C:Golgi membrane"/>
    <property type="evidence" value="ECO:0007669"/>
    <property type="project" value="UniProtKB-SubCell"/>
</dbReference>
<dbReference type="CDD" id="cd08313">
    <property type="entry name" value="Death_TNFR1"/>
    <property type="match status" value="1"/>
</dbReference>
<dbReference type="FunFam" id="2.10.50.10:FF:000025">
    <property type="entry name" value="Tumor necrosis factor receptor superfamily member 1A"/>
    <property type="match status" value="1"/>
</dbReference>
<dbReference type="SUPFAM" id="SSF57586">
    <property type="entry name" value="TNF receptor-like"/>
    <property type="match status" value="3"/>
</dbReference>
<evidence type="ECO:0000256" key="2">
    <source>
        <dbReference type="ARBA" id="ARBA00004614"/>
    </source>
</evidence>
<evidence type="ECO:0000256" key="9">
    <source>
        <dbReference type="ARBA" id="ARBA00022989"/>
    </source>
</evidence>
<evidence type="ECO:0000259" key="23">
    <source>
        <dbReference type="PROSITE" id="PS50017"/>
    </source>
</evidence>
<reference evidence="25" key="2">
    <citation type="submission" date="2025-09" db="UniProtKB">
        <authorList>
            <consortium name="Ensembl"/>
        </authorList>
    </citation>
    <scope>IDENTIFICATION</scope>
</reference>
<dbReference type="GO" id="GO:0071260">
    <property type="term" value="P:cellular response to mechanical stimulus"/>
    <property type="evidence" value="ECO:0007669"/>
    <property type="project" value="Ensembl"/>
</dbReference>
<dbReference type="InterPro" id="IPR001368">
    <property type="entry name" value="TNFR/NGFR_Cys_rich_reg"/>
</dbReference>
<dbReference type="InterPro" id="IPR052493">
    <property type="entry name" value="TNFRSF1A"/>
</dbReference>
<dbReference type="GO" id="GO:0010803">
    <property type="term" value="P:regulation of tumor necrosis factor-mediated signaling pathway"/>
    <property type="evidence" value="ECO:0007669"/>
    <property type="project" value="Ensembl"/>
</dbReference>
<organism evidence="25 26">
    <name type="scientific">Aotus nancymaae</name>
    <name type="common">Ma's night monkey</name>
    <dbReference type="NCBI Taxonomy" id="37293"/>
    <lineage>
        <taxon>Eukaryota</taxon>
        <taxon>Metazoa</taxon>
        <taxon>Chordata</taxon>
        <taxon>Craniata</taxon>
        <taxon>Vertebrata</taxon>
        <taxon>Euteleostomi</taxon>
        <taxon>Mammalia</taxon>
        <taxon>Eutheria</taxon>
        <taxon>Euarchontoglires</taxon>
        <taxon>Primates</taxon>
        <taxon>Haplorrhini</taxon>
        <taxon>Platyrrhini</taxon>
        <taxon>Aotidae</taxon>
        <taxon>Aotus</taxon>
    </lineage>
</organism>
<feature type="domain" description="TNFR-Cys" evidence="24">
    <location>
        <begin position="126"/>
        <end position="166"/>
    </location>
</feature>
<evidence type="ECO:0000256" key="22">
    <source>
        <dbReference type="SAM" id="SignalP"/>
    </source>
</evidence>
<dbReference type="GO" id="GO:0007249">
    <property type="term" value="P:canonical NF-kappaB signal transduction"/>
    <property type="evidence" value="ECO:0007669"/>
    <property type="project" value="Ensembl"/>
</dbReference>
<keyword evidence="10" id="KW-0333">Golgi apparatus</keyword>
<dbReference type="PANTHER" id="PTHR46861">
    <property type="entry name" value="TUMOR NECROSIS FACTOR RECEPTOR SUPERFAMILY MEMBER 1A"/>
    <property type="match status" value="1"/>
</dbReference>
<keyword evidence="9 21" id="KW-1133">Transmembrane helix</keyword>
<dbReference type="OrthoDB" id="9408020at2759"/>
<evidence type="ECO:0000256" key="21">
    <source>
        <dbReference type="SAM" id="Phobius"/>
    </source>
</evidence>
<dbReference type="Ensembl" id="ENSANAT00000047682.1">
    <property type="protein sequence ID" value="ENSANAP00000029652.1"/>
    <property type="gene ID" value="ENSANAG00000032611.1"/>
</dbReference>
<dbReference type="GO" id="GO:1905038">
    <property type="term" value="P:regulation of membrane lipid metabolic process"/>
    <property type="evidence" value="ECO:0007669"/>
    <property type="project" value="Ensembl"/>
</dbReference>
<dbReference type="GO" id="GO:1900119">
    <property type="term" value="P:positive regulation of execution phase of apoptosis"/>
    <property type="evidence" value="ECO:0007669"/>
    <property type="project" value="Ensembl"/>
</dbReference>
<dbReference type="GeneID" id="105719741"/>
<feature type="repeat" description="TNFR-Cys" evidence="20">
    <location>
        <begin position="83"/>
        <end position="125"/>
    </location>
</feature>
<reference evidence="25" key="1">
    <citation type="submission" date="2025-08" db="UniProtKB">
        <authorList>
            <consortium name="Ensembl"/>
        </authorList>
    </citation>
    <scope>IDENTIFICATION</scope>
</reference>
<evidence type="ECO:0000256" key="19">
    <source>
        <dbReference type="ARBA" id="ARBA00081281"/>
    </source>
</evidence>
<feature type="domain" description="TNFR-Cys" evidence="24">
    <location>
        <begin position="83"/>
        <end position="125"/>
    </location>
</feature>
<evidence type="ECO:0000256" key="10">
    <source>
        <dbReference type="ARBA" id="ARBA00023034"/>
    </source>
</evidence>
<dbReference type="GO" id="GO:0006954">
    <property type="term" value="P:inflammatory response"/>
    <property type="evidence" value="ECO:0007669"/>
    <property type="project" value="Ensembl"/>
</dbReference>
<dbReference type="OMA" id="IVETPCT"/>
<dbReference type="CDD" id="cd10576">
    <property type="entry name" value="TNFRSF1A"/>
    <property type="match status" value="1"/>
</dbReference>
<dbReference type="PANTHER" id="PTHR46861:SF1">
    <property type="entry name" value="TUMOR NECROSIS FACTOR RECEPTOR SUPERFAMILY MEMBER 1A"/>
    <property type="match status" value="1"/>
</dbReference>
<dbReference type="GO" id="GO:0038061">
    <property type="term" value="P:non-canonical NF-kappaB signal transduction"/>
    <property type="evidence" value="ECO:0007669"/>
    <property type="project" value="Ensembl"/>
</dbReference>
<dbReference type="GO" id="GO:0045834">
    <property type="term" value="P:positive regulation of lipid metabolic process"/>
    <property type="evidence" value="ECO:0007669"/>
    <property type="project" value="Ensembl"/>
</dbReference>
<feature type="domain" description="TNFR-Cys" evidence="24">
    <location>
        <begin position="43"/>
        <end position="81"/>
    </location>
</feature>
<keyword evidence="8" id="KW-0677">Repeat</keyword>
<keyword evidence="11 21" id="KW-0472">Membrane</keyword>
<evidence type="ECO:0000259" key="24">
    <source>
        <dbReference type="PROSITE" id="PS50050"/>
    </source>
</evidence>
<dbReference type="CTD" id="7132"/>
<dbReference type="GO" id="GO:0006693">
    <property type="term" value="P:prostaglandin metabolic process"/>
    <property type="evidence" value="ECO:0007669"/>
    <property type="project" value="InterPro"/>
</dbReference>
<evidence type="ECO:0000256" key="16">
    <source>
        <dbReference type="ARBA" id="ARBA00031535"/>
    </source>
</evidence>
<dbReference type="KEGG" id="anan:105719741"/>
<dbReference type="PROSITE" id="PS00652">
    <property type="entry name" value="TNFR_NGFR_1"/>
    <property type="match status" value="1"/>
</dbReference>
<keyword evidence="7 22" id="KW-0732">Signal</keyword>
<evidence type="ECO:0000256" key="14">
    <source>
        <dbReference type="ARBA" id="ARBA00023180"/>
    </source>
</evidence>
<evidence type="ECO:0000256" key="20">
    <source>
        <dbReference type="PROSITE-ProRule" id="PRU00206"/>
    </source>
</evidence>
<keyword evidence="26" id="KW-1185">Reference proteome</keyword>
<keyword evidence="6" id="KW-0053">Apoptosis</keyword>
<comment type="caution">
    <text evidence="20">Lacks conserved residue(s) required for the propagation of feature annotation.</text>
</comment>
<evidence type="ECO:0000256" key="3">
    <source>
        <dbReference type="ARBA" id="ARBA00016302"/>
    </source>
</evidence>
<evidence type="ECO:0000313" key="25">
    <source>
        <dbReference type="Ensembl" id="ENSANAP00000029652.1"/>
    </source>
</evidence>
<evidence type="ECO:0000256" key="8">
    <source>
        <dbReference type="ARBA" id="ARBA00022737"/>
    </source>
</evidence>
<dbReference type="AlphaFoldDB" id="A0A2K5E8V5"/>
<dbReference type="GO" id="GO:0043120">
    <property type="term" value="F:tumor necrosis factor binding"/>
    <property type="evidence" value="ECO:0007669"/>
    <property type="project" value="Ensembl"/>
</dbReference>
<feature type="chain" id="PRO_5014381348" description="Tumor necrosis factor receptor superfamily member 1A" evidence="22">
    <location>
        <begin position="30"/>
        <end position="455"/>
    </location>
</feature>
<accession>A0A2K5E8V5</accession>
<dbReference type="GO" id="GO:0003176">
    <property type="term" value="P:aortic valve development"/>
    <property type="evidence" value="ECO:0007669"/>
    <property type="project" value="Ensembl"/>
</dbReference>
<dbReference type="InterPro" id="IPR020419">
    <property type="entry name" value="TNFR_1A"/>
</dbReference>
<dbReference type="Pfam" id="PF00020">
    <property type="entry name" value="TNFR_c6"/>
    <property type="match status" value="1"/>
</dbReference>
<dbReference type="PRINTS" id="PR01918">
    <property type="entry name" value="TNFACTORR1A"/>
</dbReference>
<dbReference type="GO" id="GO:0005886">
    <property type="term" value="C:plasma membrane"/>
    <property type="evidence" value="ECO:0007669"/>
    <property type="project" value="UniProtKB-SubCell"/>
</dbReference>
<protein>
    <recommendedName>
        <fullName evidence="3">Tumor necrosis factor receptor superfamily member 1A</fullName>
    </recommendedName>
    <alternativeName>
        <fullName evidence="18">Tumor necrosis factor receptor 1</fullName>
    </alternativeName>
    <alternativeName>
        <fullName evidence="15">Tumor necrosis factor receptor type I</fullName>
    </alternativeName>
    <alternativeName>
        <fullName evidence="16">p55</fullName>
    </alternativeName>
    <alternativeName>
        <fullName evidence="17 19">p60</fullName>
    </alternativeName>
</protein>
<evidence type="ECO:0000256" key="11">
    <source>
        <dbReference type="ARBA" id="ARBA00023136"/>
    </source>
</evidence>
<evidence type="ECO:0000256" key="1">
    <source>
        <dbReference type="ARBA" id="ARBA00004251"/>
    </source>
</evidence>
<evidence type="ECO:0000256" key="5">
    <source>
        <dbReference type="ARBA" id="ARBA00022692"/>
    </source>
</evidence>
<feature type="repeat" description="TNFR-Cys" evidence="20">
    <location>
        <begin position="43"/>
        <end position="81"/>
    </location>
</feature>
<dbReference type="Proteomes" id="UP000233020">
    <property type="component" value="Unplaced"/>
</dbReference>
<evidence type="ECO:0000256" key="7">
    <source>
        <dbReference type="ARBA" id="ARBA00022729"/>
    </source>
</evidence>
<dbReference type="GO" id="GO:0010614">
    <property type="term" value="P:negative regulation of cardiac muscle hypertrophy"/>
    <property type="evidence" value="ECO:0007669"/>
    <property type="project" value="Ensembl"/>
</dbReference>
<feature type="disulfide bond" evidence="20">
    <location>
        <begin position="59"/>
        <end position="72"/>
    </location>
</feature>
<dbReference type="GO" id="GO:0005615">
    <property type="term" value="C:extracellular space"/>
    <property type="evidence" value="ECO:0007669"/>
    <property type="project" value="Ensembl"/>
</dbReference>
<dbReference type="GO" id="GO:0050728">
    <property type="term" value="P:negative regulation of inflammatory response"/>
    <property type="evidence" value="ECO:0007669"/>
    <property type="project" value="Ensembl"/>
</dbReference>
<dbReference type="SMART" id="SM00005">
    <property type="entry name" value="DEATH"/>
    <property type="match status" value="1"/>
</dbReference>
<feature type="disulfide bond" evidence="20">
    <location>
        <begin position="84"/>
        <end position="99"/>
    </location>
</feature>
<dbReference type="RefSeq" id="XP_012311351.1">
    <property type="nucleotide sequence ID" value="XM_012455928.3"/>
</dbReference>
<keyword evidence="5 21" id="KW-0812">Transmembrane</keyword>
<feature type="transmembrane region" description="Helical" evidence="21">
    <location>
        <begin position="212"/>
        <end position="234"/>
    </location>
</feature>